<evidence type="ECO:0000313" key="4">
    <source>
        <dbReference type="Proteomes" id="UP000027138"/>
    </source>
</evidence>
<keyword evidence="1" id="KW-0175">Coiled coil</keyword>
<reference evidence="3 4" key="1">
    <citation type="journal article" date="2014" name="PLoS ONE">
        <title>Global Analysis of Gene Expression Profiles in Physic Nut (Jatropha curcas L.) Seedlings Exposed to Salt Stress.</title>
        <authorList>
            <person name="Zhang L."/>
            <person name="Zhang C."/>
            <person name="Wu P."/>
            <person name="Chen Y."/>
            <person name="Li M."/>
            <person name="Jiang H."/>
            <person name="Wu G."/>
        </authorList>
    </citation>
    <scope>NUCLEOTIDE SEQUENCE [LARGE SCALE GENOMIC DNA]</scope>
    <source>
        <strain evidence="4">cv. GZQX0401</strain>
        <tissue evidence="3">Young leaves</tissue>
    </source>
</reference>
<dbReference type="EMBL" id="KK914898">
    <property type="protein sequence ID" value="KDP26296.1"/>
    <property type="molecule type" value="Genomic_DNA"/>
</dbReference>
<name>A0A067JQS4_JATCU</name>
<proteinExistence type="predicted"/>
<sequence length="325" mass="36037">MPPLLPSIPSFSTPFPGPVESSPASQSPTAPASSEPCNKLSLVAGHIYPSSQASRQIMRIIKLHLDKDGYTWDVWPGRNYALYGMLTSLIGCEKAVRSSSECLRRYVRAGRRLGRILYSRESVFTYTHTKDHDRNMFIDRHALGINENYSTPLERVVSSQVGSEAESRTDELALYLEAVGGKKKRKVYGIGSQASQFYCDLASDTFVVSSRLQPDHSAKEISALRARVDKQERQLAEHRANVMRMSDHHGSGTSSSTPQLAIDPHIFIALHQPISSPLDPDTVDDALVTPANTTTHPAADTTINPVDTTLDRPDNRYHRFDFGPF</sequence>
<dbReference type="OrthoDB" id="1302510at2759"/>
<protein>
    <submittedName>
        <fullName evidence="3">Uncharacterized protein</fullName>
    </submittedName>
</protein>
<evidence type="ECO:0000256" key="1">
    <source>
        <dbReference type="SAM" id="Coils"/>
    </source>
</evidence>
<feature type="coiled-coil region" evidence="1">
    <location>
        <begin position="221"/>
        <end position="248"/>
    </location>
</feature>
<accession>A0A067JQS4</accession>
<keyword evidence="4" id="KW-1185">Reference proteome</keyword>
<organism evidence="3 4">
    <name type="scientific">Jatropha curcas</name>
    <name type="common">Barbados nut</name>
    <dbReference type="NCBI Taxonomy" id="180498"/>
    <lineage>
        <taxon>Eukaryota</taxon>
        <taxon>Viridiplantae</taxon>
        <taxon>Streptophyta</taxon>
        <taxon>Embryophyta</taxon>
        <taxon>Tracheophyta</taxon>
        <taxon>Spermatophyta</taxon>
        <taxon>Magnoliopsida</taxon>
        <taxon>eudicotyledons</taxon>
        <taxon>Gunneridae</taxon>
        <taxon>Pentapetalae</taxon>
        <taxon>rosids</taxon>
        <taxon>fabids</taxon>
        <taxon>Malpighiales</taxon>
        <taxon>Euphorbiaceae</taxon>
        <taxon>Crotonoideae</taxon>
        <taxon>Jatropheae</taxon>
        <taxon>Jatropha</taxon>
    </lineage>
</organism>
<evidence type="ECO:0000256" key="2">
    <source>
        <dbReference type="SAM" id="MobiDB-lite"/>
    </source>
</evidence>
<dbReference type="Pfam" id="PF03004">
    <property type="entry name" value="Transposase_24"/>
    <property type="match status" value="1"/>
</dbReference>
<dbReference type="InterPro" id="IPR004252">
    <property type="entry name" value="Probable_transposase_24"/>
</dbReference>
<gene>
    <name evidence="3" type="ORF">JCGZ_22281</name>
</gene>
<evidence type="ECO:0000313" key="3">
    <source>
        <dbReference type="EMBL" id="KDP26296.1"/>
    </source>
</evidence>
<dbReference type="AlphaFoldDB" id="A0A067JQS4"/>
<feature type="compositionally biased region" description="Low complexity" evidence="2">
    <location>
        <begin position="21"/>
        <end position="34"/>
    </location>
</feature>
<dbReference type="Proteomes" id="UP000027138">
    <property type="component" value="Unassembled WGS sequence"/>
</dbReference>
<feature type="region of interest" description="Disordered" evidence="2">
    <location>
        <begin position="1"/>
        <end position="36"/>
    </location>
</feature>